<organism evidence="2 3">
    <name type="scientific">Embleya hyalina</name>
    <dbReference type="NCBI Taxonomy" id="516124"/>
    <lineage>
        <taxon>Bacteria</taxon>
        <taxon>Bacillati</taxon>
        <taxon>Actinomycetota</taxon>
        <taxon>Actinomycetes</taxon>
        <taxon>Kitasatosporales</taxon>
        <taxon>Streptomycetaceae</taxon>
        <taxon>Embleya</taxon>
    </lineage>
</organism>
<dbReference type="PROSITE" id="PS51257">
    <property type="entry name" value="PROKAR_LIPOPROTEIN"/>
    <property type="match status" value="1"/>
</dbReference>
<dbReference type="RefSeq" id="WP_126641307.1">
    <property type="nucleotide sequence ID" value="NZ_BIFH01000033.1"/>
</dbReference>
<proteinExistence type="predicted"/>
<comment type="caution">
    <text evidence="2">The sequence shown here is derived from an EMBL/GenBank/DDBJ whole genome shotgun (WGS) entry which is preliminary data.</text>
</comment>
<dbReference type="Proteomes" id="UP000286931">
    <property type="component" value="Unassembled WGS sequence"/>
</dbReference>
<feature type="region of interest" description="Disordered" evidence="1">
    <location>
        <begin position="31"/>
        <end position="104"/>
    </location>
</feature>
<accession>A0A401YY17</accession>
<evidence type="ECO:0008006" key="4">
    <source>
        <dbReference type="Google" id="ProtNLM"/>
    </source>
</evidence>
<gene>
    <name evidence="2" type="ORF">EHYA_07234</name>
</gene>
<keyword evidence="3" id="KW-1185">Reference proteome</keyword>
<evidence type="ECO:0000313" key="3">
    <source>
        <dbReference type="Proteomes" id="UP000286931"/>
    </source>
</evidence>
<evidence type="ECO:0000256" key="1">
    <source>
        <dbReference type="SAM" id="MobiDB-lite"/>
    </source>
</evidence>
<evidence type="ECO:0000313" key="2">
    <source>
        <dbReference type="EMBL" id="GCD99512.1"/>
    </source>
</evidence>
<protein>
    <recommendedName>
        <fullName evidence="4">Lipoprotein</fullName>
    </recommendedName>
</protein>
<sequence length="202" mass="20877">MYPITRRILGGITAVTIGALALVACDADDEKDTSKAADGPTATAPVIAPPPSGNPGGSGTPAGQAPKSTKPSASRSSAGDPGDDCGPAPTTKPGHRIVHPVKAPSKDSLYYRDTRFVCDPNDGHYEPVGAEQTPLRFAAQATGTLSGPAPWKAQYLGQVWDHIDKCLAGRTDPGHACSSFGAYEVTLNAAGEISEIREIFHS</sequence>
<dbReference type="OrthoDB" id="4236694at2"/>
<reference evidence="2 3" key="1">
    <citation type="submission" date="2018-12" db="EMBL/GenBank/DDBJ databases">
        <title>Draft genome sequence of Embleya hyalina NBRC 13850T.</title>
        <authorList>
            <person name="Komaki H."/>
            <person name="Hosoyama A."/>
            <person name="Kimura A."/>
            <person name="Ichikawa N."/>
            <person name="Tamura T."/>
        </authorList>
    </citation>
    <scope>NUCLEOTIDE SEQUENCE [LARGE SCALE GENOMIC DNA]</scope>
    <source>
        <strain evidence="2 3">NBRC 13850</strain>
    </source>
</reference>
<dbReference type="EMBL" id="BIFH01000033">
    <property type="protein sequence ID" value="GCD99512.1"/>
    <property type="molecule type" value="Genomic_DNA"/>
</dbReference>
<name>A0A401YY17_9ACTN</name>
<dbReference type="AlphaFoldDB" id="A0A401YY17"/>
<feature type="compositionally biased region" description="Polar residues" evidence="1">
    <location>
        <begin position="66"/>
        <end position="77"/>
    </location>
</feature>